<dbReference type="SUPFAM" id="SSF53335">
    <property type="entry name" value="S-adenosyl-L-methionine-dependent methyltransferases"/>
    <property type="match status" value="1"/>
</dbReference>
<organism evidence="1 2">
    <name type="scientific">Corynebacterium marambiense</name>
    <dbReference type="NCBI Taxonomy" id="2765364"/>
    <lineage>
        <taxon>Bacteria</taxon>
        <taxon>Bacillati</taxon>
        <taxon>Actinomycetota</taxon>
        <taxon>Actinomycetes</taxon>
        <taxon>Mycobacteriales</taxon>
        <taxon>Corynebacteriaceae</taxon>
        <taxon>Corynebacterium</taxon>
    </lineage>
</organism>
<protein>
    <recommendedName>
        <fullName evidence="3">Site-specific DNA-methyltransferase (adenine-specific)</fullName>
    </recommendedName>
</protein>
<sequence length="132" mass="14838">MDLGMFVENNERIERQKSAPIHVIVGNPPYSVGQNSANDLNANVKYPTLDRRIEETYTARSTATNKNSLYDSYLRAFRWATDRIGDHGIVAFVSNGGWIDGNTADGIRLSLADEFSEMYMFNLRGNQRTAGE</sequence>
<evidence type="ECO:0000313" key="2">
    <source>
        <dbReference type="Proteomes" id="UP000625574"/>
    </source>
</evidence>
<proteinExistence type="predicted"/>
<dbReference type="Gene3D" id="3.40.50.150">
    <property type="entry name" value="Vaccinia Virus protein VP39"/>
    <property type="match status" value="1"/>
</dbReference>
<dbReference type="Proteomes" id="UP000625574">
    <property type="component" value="Unassembled WGS sequence"/>
</dbReference>
<evidence type="ECO:0000313" key="1">
    <source>
        <dbReference type="EMBL" id="MBI9001595.1"/>
    </source>
</evidence>
<dbReference type="InterPro" id="IPR002052">
    <property type="entry name" value="DNA_methylase_N6_adenine_CS"/>
</dbReference>
<dbReference type="InterPro" id="IPR029063">
    <property type="entry name" value="SAM-dependent_MTases_sf"/>
</dbReference>
<comment type="caution">
    <text evidence="1">The sequence shown here is derived from an EMBL/GenBank/DDBJ whole genome shotgun (WGS) entry which is preliminary data.</text>
</comment>
<name>A0ABS0W145_9CORY</name>
<gene>
    <name evidence="1" type="ORF">JDV76_11580</name>
</gene>
<reference evidence="1 2" key="1">
    <citation type="submission" date="2020-12" db="EMBL/GenBank/DDBJ databases">
        <title>Genome public.</title>
        <authorList>
            <person name="Sun Q."/>
        </authorList>
    </citation>
    <scope>NUCLEOTIDE SEQUENCE [LARGE SCALE GENOMIC DNA]</scope>
    <source>
        <strain evidence="1 2">CCM 8864</strain>
    </source>
</reference>
<dbReference type="RefSeq" id="WP_198737062.1">
    <property type="nucleotide sequence ID" value="NZ_JAEIOT010000016.1"/>
</dbReference>
<keyword evidence="2" id="KW-1185">Reference proteome</keyword>
<accession>A0ABS0W145</accession>
<evidence type="ECO:0008006" key="3">
    <source>
        <dbReference type="Google" id="ProtNLM"/>
    </source>
</evidence>
<dbReference type="EMBL" id="JAEIOT010000016">
    <property type="protein sequence ID" value="MBI9001595.1"/>
    <property type="molecule type" value="Genomic_DNA"/>
</dbReference>
<dbReference type="PROSITE" id="PS00092">
    <property type="entry name" value="N6_MTASE"/>
    <property type="match status" value="1"/>
</dbReference>